<dbReference type="AlphaFoldDB" id="A0A9E8KQF0"/>
<feature type="region of interest" description="Disordered" evidence="1">
    <location>
        <begin position="27"/>
        <end position="93"/>
    </location>
</feature>
<evidence type="ECO:0000313" key="4">
    <source>
        <dbReference type="Proteomes" id="UP001164472"/>
    </source>
</evidence>
<dbReference type="EMBL" id="CP101527">
    <property type="protein sequence ID" value="UZW75125.1"/>
    <property type="molecule type" value="Genomic_DNA"/>
</dbReference>
<evidence type="ECO:0000256" key="2">
    <source>
        <dbReference type="SAM" id="SignalP"/>
    </source>
</evidence>
<feature type="chain" id="PRO_5039261904" description="Secreted protein" evidence="2">
    <location>
        <begin position="21"/>
        <end position="93"/>
    </location>
</feature>
<gene>
    <name evidence="3" type="ORF">NNL22_00520</name>
</gene>
<proteinExistence type="predicted"/>
<evidence type="ECO:0000256" key="1">
    <source>
        <dbReference type="SAM" id="MobiDB-lite"/>
    </source>
</evidence>
<dbReference type="RefSeq" id="WP_251811071.1">
    <property type="nucleotide sequence ID" value="NZ_CP101527.1"/>
</dbReference>
<evidence type="ECO:0000313" key="3">
    <source>
        <dbReference type="EMBL" id="UZW75125.1"/>
    </source>
</evidence>
<feature type="signal peptide" evidence="2">
    <location>
        <begin position="1"/>
        <end position="20"/>
    </location>
</feature>
<name>A0A9E8KQF0_9ALTE</name>
<accession>A0A9E8KQF0</accession>
<protein>
    <recommendedName>
        <fullName evidence="5">Secreted protein</fullName>
    </recommendedName>
</protein>
<dbReference type="Proteomes" id="UP001164472">
    <property type="component" value="Chromosome"/>
</dbReference>
<reference evidence="3" key="1">
    <citation type="submission" date="2022-07" db="EMBL/GenBank/DDBJ databases">
        <title>Alkalimarinus sp. nov., isolated from gut of a Alitta virens.</title>
        <authorList>
            <person name="Yang A.I."/>
            <person name="Shin N.-R."/>
        </authorList>
    </citation>
    <scope>NUCLEOTIDE SEQUENCE</scope>
    <source>
        <strain evidence="3">FA028</strain>
    </source>
</reference>
<feature type="compositionally biased region" description="Polar residues" evidence="1">
    <location>
        <begin position="34"/>
        <end position="50"/>
    </location>
</feature>
<organism evidence="3 4">
    <name type="scientific">Alkalimarinus sediminis</name>
    <dbReference type="NCBI Taxonomy" id="1632866"/>
    <lineage>
        <taxon>Bacteria</taxon>
        <taxon>Pseudomonadati</taxon>
        <taxon>Pseudomonadota</taxon>
        <taxon>Gammaproteobacteria</taxon>
        <taxon>Alteromonadales</taxon>
        <taxon>Alteromonadaceae</taxon>
        <taxon>Alkalimarinus</taxon>
    </lineage>
</organism>
<feature type="compositionally biased region" description="Basic and acidic residues" evidence="1">
    <location>
        <begin position="80"/>
        <end position="93"/>
    </location>
</feature>
<keyword evidence="2" id="KW-0732">Signal</keyword>
<dbReference type="KEGG" id="asem:NNL22_00520"/>
<keyword evidence="4" id="KW-1185">Reference proteome</keyword>
<evidence type="ECO:0008006" key="5">
    <source>
        <dbReference type="Google" id="ProtNLM"/>
    </source>
</evidence>
<sequence>MKTILGICLGFFLISQAALAGDVTKNDPMEEATDQQGSAEQFEQTLQESPTAAGFADMGKKEGEMTEQAQEPMESDEEPGMSHEEPMKEAAEY</sequence>